<evidence type="ECO:0000256" key="8">
    <source>
        <dbReference type="ARBA" id="ARBA00023306"/>
    </source>
</evidence>
<dbReference type="Pfam" id="PF00589">
    <property type="entry name" value="Phage_integrase"/>
    <property type="match status" value="1"/>
</dbReference>
<evidence type="ECO:0000256" key="1">
    <source>
        <dbReference type="ARBA" id="ARBA00004496"/>
    </source>
</evidence>
<evidence type="ECO:0000256" key="2">
    <source>
        <dbReference type="ARBA" id="ARBA00022490"/>
    </source>
</evidence>
<dbReference type="PANTHER" id="PTHR30349">
    <property type="entry name" value="PHAGE INTEGRASE-RELATED"/>
    <property type="match status" value="1"/>
</dbReference>
<dbReference type="SUPFAM" id="SSF56349">
    <property type="entry name" value="DNA breaking-rejoining enzymes"/>
    <property type="match status" value="1"/>
</dbReference>
<dbReference type="Pfam" id="PF02899">
    <property type="entry name" value="Phage_int_SAM_1"/>
    <property type="match status" value="1"/>
</dbReference>
<dbReference type="EMBL" id="CP032548">
    <property type="protein sequence ID" value="AZJ35735.1"/>
    <property type="molecule type" value="Genomic_DNA"/>
</dbReference>
<feature type="active site" evidence="9">
    <location>
        <position position="172"/>
    </location>
</feature>
<comment type="subunit">
    <text evidence="9">Forms a cyclic heterotetrameric complex composed of two molecules of XerC and two molecules of XerD.</text>
</comment>
<dbReference type="Proteomes" id="UP000274593">
    <property type="component" value="Chromosome"/>
</dbReference>
<dbReference type="Gene3D" id="1.10.150.130">
    <property type="match status" value="1"/>
</dbReference>
<evidence type="ECO:0000313" key="13">
    <source>
        <dbReference type="Proteomes" id="UP000274593"/>
    </source>
</evidence>
<keyword evidence="13" id="KW-1185">Reference proteome</keyword>
<dbReference type="GO" id="GO:0009037">
    <property type="term" value="F:tyrosine-based site-specific recombinase activity"/>
    <property type="evidence" value="ECO:0007669"/>
    <property type="project" value="UniProtKB-UniRule"/>
</dbReference>
<dbReference type="AlphaFoldDB" id="A0A3S8R7I3"/>
<dbReference type="InterPro" id="IPR010998">
    <property type="entry name" value="Integrase_recombinase_N"/>
</dbReference>
<dbReference type="InterPro" id="IPR011010">
    <property type="entry name" value="DNA_brk_join_enz"/>
</dbReference>
<dbReference type="NCBIfam" id="NF001399">
    <property type="entry name" value="PRK00283.1"/>
    <property type="match status" value="1"/>
</dbReference>
<dbReference type="InterPro" id="IPR023009">
    <property type="entry name" value="Tyrosine_recombinase_XerC/XerD"/>
</dbReference>
<gene>
    <name evidence="9" type="primary">xerC</name>
    <name evidence="12" type="ORF">D6T69_09450</name>
</gene>
<evidence type="ECO:0000259" key="11">
    <source>
        <dbReference type="PROSITE" id="PS51900"/>
    </source>
</evidence>
<dbReference type="InterPro" id="IPR004107">
    <property type="entry name" value="Integrase_SAM-like_N"/>
</dbReference>
<evidence type="ECO:0000256" key="4">
    <source>
        <dbReference type="ARBA" id="ARBA00022829"/>
    </source>
</evidence>
<dbReference type="PANTHER" id="PTHR30349:SF81">
    <property type="entry name" value="TYROSINE RECOMBINASE XERC"/>
    <property type="match status" value="1"/>
</dbReference>
<feature type="domain" description="Core-binding (CB)" evidence="11">
    <location>
        <begin position="1"/>
        <end position="87"/>
    </location>
</feature>
<dbReference type="RefSeq" id="WP_125067501.1">
    <property type="nucleotide sequence ID" value="NZ_CP032548.1"/>
</dbReference>
<feature type="active site" evidence="9">
    <location>
        <position position="244"/>
    </location>
</feature>
<keyword evidence="7 9" id="KW-0233">DNA recombination</keyword>
<dbReference type="InterPro" id="IPR002104">
    <property type="entry name" value="Integrase_catalytic"/>
</dbReference>
<keyword evidence="3 9" id="KW-0132">Cell division</keyword>
<keyword evidence="6 9" id="KW-0238">DNA-binding</keyword>
<dbReference type="GO" id="GO:0007059">
    <property type="term" value="P:chromosome segregation"/>
    <property type="evidence" value="ECO:0007669"/>
    <property type="project" value="UniProtKB-UniRule"/>
</dbReference>
<dbReference type="GO" id="GO:0006313">
    <property type="term" value="P:DNA transposition"/>
    <property type="evidence" value="ECO:0007669"/>
    <property type="project" value="UniProtKB-UniRule"/>
</dbReference>
<dbReference type="InterPro" id="IPR013762">
    <property type="entry name" value="Integrase-like_cat_sf"/>
</dbReference>
<evidence type="ECO:0000256" key="3">
    <source>
        <dbReference type="ARBA" id="ARBA00022618"/>
    </source>
</evidence>
<dbReference type="Gene3D" id="1.10.443.10">
    <property type="entry name" value="Intergrase catalytic core"/>
    <property type="match status" value="1"/>
</dbReference>
<keyword evidence="8 9" id="KW-0131">Cell cycle</keyword>
<evidence type="ECO:0000256" key="7">
    <source>
        <dbReference type="ARBA" id="ARBA00023172"/>
    </source>
</evidence>
<proteinExistence type="inferred from homology"/>
<organism evidence="12 13">
    <name type="scientific">Tenacibaculum singaporense</name>
    <dbReference type="NCBI Taxonomy" id="2358479"/>
    <lineage>
        <taxon>Bacteria</taxon>
        <taxon>Pseudomonadati</taxon>
        <taxon>Bacteroidota</taxon>
        <taxon>Flavobacteriia</taxon>
        <taxon>Flavobacteriales</taxon>
        <taxon>Flavobacteriaceae</taxon>
        <taxon>Tenacibaculum</taxon>
    </lineage>
</organism>
<evidence type="ECO:0000259" key="10">
    <source>
        <dbReference type="PROSITE" id="PS51898"/>
    </source>
</evidence>
<evidence type="ECO:0000313" key="12">
    <source>
        <dbReference type="EMBL" id="AZJ35735.1"/>
    </source>
</evidence>
<reference evidence="12 13" key="1">
    <citation type="submission" date="2018-09" db="EMBL/GenBank/DDBJ databases">
        <title>Insights into the microbiota of Asian seabass (Lates calcarifer) with tenacibaculosis symptoms and description of sp. nov. Tenacibaculum singaporense.</title>
        <authorList>
            <person name="Miyake S."/>
            <person name="Soh M."/>
            <person name="Azman M.N."/>
            <person name="Ngoh S.Y."/>
            <person name="Orban L."/>
        </authorList>
    </citation>
    <scope>NUCLEOTIDE SEQUENCE [LARGE SCALE GENOMIC DNA]</scope>
    <source>
        <strain evidence="12 13">DSM 106434</strain>
    </source>
</reference>
<evidence type="ECO:0000256" key="6">
    <source>
        <dbReference type="ARBA" id="ARBA00023125"/>
    </source>
</evidence>
<name>A0A3S8R7I3_9FLAO</name>
<dbReference type="CDD" id="cd00798">
    <property type="entry name" value="INT_XerDC_C"/>
    <property type="match status" value="1"/>
</dbReference>
<accession>A0A3S8R7I3</accession>
<dbReference type="InterPro" id="IPR050090">
    <property type="entry name" value="Tyrosine_recombinase_XerCD"/>
</dbReference>
<dbReference type="GO" id="GO:0003677">
    <property type="term" value="F:DNA binding"/>
    <property type="evidence" value="ECO:0007669"/>
    <property type="project" value="UniProtKB-UniRule"/>
</dbReference>
<dbReference type="GO" id="GO:0005737">
    <property type="term" value="C:cytoplasm"/>
    <property type="evidence" value="ECO:0007669"/>
    <property type="project" value="UniProtKB-SubCell"/>
</dbReference>
<feature type="active site" evidence="9">
    <location>
        <position position="148"/>
    </location>
</feature>
<feature type="domain" description="Tyr recombinase" evidence="10">
    <location>
        <begin position="108"/>
        <end position="292"/>
    </location>
</feature>
<evidence type="ECO:0000256" key="5">
    <source>
        <dbReference type="ARBA" id="ARBA00022908"/>
    </source>
</evidence>
<feature type="active site" description="O-(3'-phospho-DNA)-tyrosine intermediate" evidence="9">
    <location>
        <position position="279"/>
    </location>
</feature>
<dbReference type="InterPro" id="IPR044068">
    <property type="entry name" value="CB"/>
</dbReference>
<comment type="similarity">
    <text evidence="9">Belongs to the 'phage' integrase family. XerC subfamily.</text>
</comment>
<dbReference type="KEGG" id="tsig:D6T69_09450"/>
<dbReference type="PROSITE" id="PS51898">
    <property type="entry name" value="TYR_RECOMBINASE"/>
    <property type="match status" value="1"/>
</dbReference>
<comment type="function">
    <text evidence="9">Site-specific tyrosine recombinase, which acts by catalyzing the cutting and rejoining of the recombining DNA molecules. The XerC-XerD complex is essential to convert dimers of the bacterial chromosome into monomers to permit their segregation at cell division. It also contributes to the segregational stability of plasmids.</text>
</comment>
<sequence length="308" mass="35916">MNWKQAISDYTNFLKIERGLSKNSIDSYQRDVNKLFLFVDNLENSSSPIHITADTIQQFIYETSKSINARSQARLISGLRSFFDFLVFEDYREDNPTDLVESPNIIKKLPDTLEKEDIDKLIAAIDLSHPQGERNKTIIETIYSCGLRVSELINLQLSDLFFDDGYIRILGKGNKYRFVPIHITTIHRLSFYINEIRSQITPKKEDEDTVFLNRRGKRLTRQMIFIILKELAQKINLQKSIGPHTLRHSFATYLLKEGADLRVIQQLLGHESITTTEIYVHLDTSFLKKVVEEHHPRSDKKIKNEEEE</sequence>
<dbReference type="GO" id="GO:0051301">
    <property type="term" value="P:cell division"/>
    <property type="evidence" value="ECO:0007669"/>
    <property type="project" value="UniProtKB-KW"/>
</dbReference>
<keyword evidence="4 9" id="KW-0159">Chromosome partition</keyword>
<dbReference type="HAMAP" id="MF_01808">
    <property type="entry name" value="Recomb_XerC_XerD"/>
    <property type="match status" value="1"/>
</dbReference>
<evidence type="ECO:0000256" key="9">
    <source>
        <dbReference type="HAMAP-Rule" id="MF_01808"/>
    </source>
</evidence>
<feature type="active site" evidence="9">
    <location>
        <position position="247"/>
    </location>
</feature>
<comment type="subcellular location">
    <subcellularLocation>
        <location evidence="1 9">Cytoplasm</location>
    </subcellularLocation>
</comment>
<protein>
    <recommendedName>
        <fullName evidence="9">Tyrosine recombinase XerC</fullName>
    </recommendedName>
</protein>
<feature type="active site" evidence="9">
    <location>
        <position position="270"/>
    </location>
</feature>
<dbReference type="PROSITE" id="PS51900">
    <property type="entry name" value="CB"/>
    <property type="match status" value="1"/>
</dbReference>
<keyword evidence="5 9" id="KW-0229">DNA integration</keyword>
<keyword evidence="2 9" id="KW-0963">Cytoplasm</keyword>